<dbReference type="InterPro" id="IPR005324">
    <property type="entry name" value="Ribosomal_uS5_C"/>
</dbReference>
<protein>
    <recommendedName>
        <fullName evidence="6 8">Small ribosomal subunit protein uS5</fullName>
    </recommendedName>
</protein>
<dbReference type="AlphaFoldDB" id="A0A1F4SRW0"/>
<dbReference type="GO" id="GO:0003735">
    <property type="term" value="F:structural constituent of ribosome"/>
    <property type="evidence" value="ECO:0007669"/>
    <property type="project" value="UniProtKB-UniRule"/>
</dbReference>
<comment type="function">
    <text evidence="8">With S4 and S12 plays an important role in translational accuracy.</text>
</comment>
<comment type="domain">
    <text evidence="8">The N-terminal domain interacts with the head of the 30S subunit; the C-terminal domain interacts with the body and contacts protein S4. The interaction surface between S4 and S5 is involved in control of translational fidelity.</text>
</comment>
<dbReference type="InterPro" id="IPR013810">
    <property type="entry name" value="Ribosomal_uS5_N"/>
</dbReference>
<name>A0A1F4SRW0_UNCSA</name>
<organism evidence="11 12">
    <name type="scientific">candidate division WOR-1 bacterium RIFOXYB2_FULL_37_13</name>
    <dbReference type="NCBI Taxonomy" id="1802579"/>
    <lineage>
        <taxon>Bacteria</taxon>
        <taxon>Bacillati</taxon>
        <taxon>Saganbacteria</taxon>
    </lineage>
</organism>
<evidence type="ECO:0000259" key="10">
    <source>
        <dbReference type="PROSITE" id="PS50881"/>
    </source>
</evidence>
<evidence type="ECO:0000313" key="11">
    <source>
        <dbReference type="EMBL" id="OGC23191.1"/>
    </source>
</evidence>
<dbReference type="NCBIfam" id="TIGR01021">
    <property type="entry name" value="rpsE_bact"/>
    <property type="match status" value="1"/>
</dbReference>
<evidence type="ECO:0000256" key="7">
    <source>
        <dbReference type="ARBA" id="ARBA00062000"/>
    </source>
</evidence>
<dbReference type="HAMAP" id="MF_01307_B">
    <property type="entry name" value="Ribosomal_uS5_B"/>
    <property type="match status" value="1"/>
</dbReference>
<evidence type="ECO:0000256" key="4">
    <source>
        <dbReference type="ARBA" id="ARBA00022980"/>
    </source>
</evidence>
<evidence type="ECO:0000256" key="5">
    <source>
        <dbReference type="ARBA" id="ARBA00023274"/>
    </source>
</evidence>
<evidence type="ECO:0000256" key="6">
    <source>
        <dbReference type="ARBA" id="ARBA00035255"/>
    </source>
</evidence>
<dbReference type="InterPro" id="IPR005712">
    <property type="entry name" value="Ribosomal_uS5_bac-type"/>
</dbReference>
<dbReference type="PROSITE" id="PS50881">
    <property type="entry name" value="S5_DSRBD"/>
    <property type="match status" value="1"/>
</dbReference>
<dbReference type="PANTHER" id="PTHR48277:SF1">
    <property type="entry name" value="MITOCHONDRIAL RIBOSOMAL PROTEIN S5"/>
    <property type="match status" value="1"/>
</dbReference>
<reference evidence="11 12" key="1">
    <citation type="journal article" date="2016" name="Nat. Commun.">
        <title>Thousands of microbial genomes shed light on interconnected biogeochemical processes in an aquifer system.</title>
        <authorList>
            <person name="Anantharaman K."/>
            <person name="Brown C.T."/>
            <person name="Hug L.A."/>
            <person name="Sharon I."/>
            <person name="Castelle C.J."/>
            <person name="Probst A.J."/>
            <person name="Thomas B.C."/>
            <person name="Singh A."/>
            <person name="Wilkins M.J."/>
            <person name="Karaoz U."/>
            <person name="Brodie E.L."/>
            <person name="Williams K.H."/>
            <person name="Hubbard S.S."/>
            <person name="Banfield J.F."/>
        </authorList>
    </citation>
    <scope>NUCLEOTIDE SEQUENCE [LARGE SCALE GENOMIC DNA]</scope>
</reference>
<gene>
    <name evidence="8" type="primary">rpsE</name>
    <name evidence="11" type="ORF">A2310_06230</name>
</gene>
<comment type="caution">
    <text evidence="11">The sequence shown here is derived from an EMBL/GenBank/DDBJ whole genome shotgun (WGS) entry which is preliminary data.</text>
</comment>
<dbReference type="FunFam" id="3.30.160.20:FF:000001">
    <property type="entry name" value="30S ribosomal protein S5"/>
    <property type="match status" value="1"/>
</dbReference>
<dbReference type="EMBL" id="MEUB01000020">
    <property type="protein sequence ID" value="OGC23191.1"/>
    <property type="molecule type" value="Genomic_DNA"/>
</dbReference>
<dbReference type="Pfam" id="PF00333">
    <property type="entry name" value="Ribosomal_S5"/>
    <property type="match status" value="1"/>
</dbReference>
<dbReference type="GO" id="GO:0042254">
    <property type="term" value="P:ribosome biogenesis"/>
    <property type="evidence" value="ECO:0007669"/>
    <property type="project" value="UniProtKB-ARBA"/>
</dbReference>
<evidence type="ECO:0000313" key="12">
    <source>
        <dbReference type="Proteomes" id="UP000178417"/>
    </source>
</evidence>
<keyword evidence="2 8" id="KW-0699">rRNA-binding</keyword>
<dbReference type="GO" id="GO:0005737">
    <property type="term" value="C:cytoplasm"/>
    <property type="evidence" value="ECO:0007669"/>
    <property type="project" value="UniProtKB-ARBA"/>
</dbReference>
<dbReference type="GO" id="GO:0006412">
    <property type="term" value="P:translation"/>
    <property type="evidence" value="ECO:0007669"/>
    <property type="project" value="UniProtKB-UniRule"/>
</dbReference>
<sequence>MAYDKENKEPKEFEERVVQVRRVTKVVKGGKRMGFRVLAVVGDKKGRVGIGLGRASEVSSAIRKSVEAAKKTLIVVPLIGKTIPHEIMGKLGASSVLLKPAPSGKGVIAGGSVRIVLELAGVHDIVGKSIGASNAINTARATINALSKLKTKASVELLRGKTVDVRYVQNV</sequence>
<feature type="domain" description="S5 DRBM" evidence="10">
    <location>
        <begin position="13"/>
        <end position="76"/>
    </location>
</feature>
<evidence type="ECO:0000256" key="3">
    <source>
        <dbReference type="ARBA" id="ARBA00022884"/>
    </source>
</evidence>
<dbReference type="GO" id="GO:0019843">
    <property type="term" value="F:rRNA binding"/>
    <property type="evidence" value="ECO:0007669"/>
    <property type="project" value="UniProtKB-UniRule"/>
</dbReference>
<dbReference type="Gene3D" id="3.30.160.20">
    <property type="match status" value="1"/>
</dbReference>
<evidence type="ECO:0000256" key="8">
    <source>
        <dbReference type="HAMAP-Rule" id="MF_01307"/>
    </source>
</evidence>
<dbReference type="Proteomes" id="UP000178417">
    <property type="component" value="Unassembled WGS sequence"/>
</dbReference>
<evidence type="ECO:0000256" key="9">
    <source>
        <dbReference type="RuleBase" id="RU003823"/>
    </source>
</evidence>
<dbReference type="InterPro" id="IPR014721">
    <property type="entry name" value="Ribsml_uS5_D2-typ_fold_subgr"/>
</dbReference>
<dbReference type="GO" id="GO:0015935">
    <property type="term" value="C:small ribosomal subunit"/>
    <property type="evidence" value="ECO:0007669"/>
    <property type="project" value="InterPro"/>
</dbReference>
<dbReference type="InterPro" id="IPR018192">
    <property type="entry name" value="Ribosomal_uS5_N_CS"/>
</dbReference>
<comment type="subunit">
    <text evidence="7 8">Part of the 30S ribosomal subunit. Contacts proteins S4 and S8.</text>
</comment>
<comment type="similarity">
    <text evidence="1 8 9">Belongs to the universal ribosomal protein uS5 family.</text>
</comment>
<keyword evidence="4 8" id="KW-0689">Ribosomal protein</keyword>
<comment type="function">
    <text evidence="8">Located at the back of the 30S subunit body where it stabilizes the conformation of the head with respect to the body.</text>
</comment>
<dbReference type="InterPro" id="IPR020568">
    <property type="entry name" value="Ribosomal_Su5_D2-typ_SF"/>
</dbReference>
<accession>A0A1F4SRW0</accession>
<keyword evidence="3 8" id="KW-0694">RNA-binding</keyword>
<dbReference type="PROSITE" id="PS00585">
    <property type="entry name" value="RIBOSOMAL_S5"/>
    <property type="match status" value="1"/>
</dbReference>
<dbReference type="SUPFAM" id="SSF54211">
    <property type="entry name" value="Ribosomal protein S5 domain 2-like"/>
    <property type="match status" value="1"/>
</dbReference>
<dbReference type="Gene3D" id="3.30.230.10">
    <property type="match status" value="1"/>
</dbReference>
<keyword evidence="5 8" id="KW-0687">Ribonucleoprotein</keyword>
<dbReference type="PANTHER" id="PTHR48277">
    <property type="entry name" value="MITOCHONDRIAL RIBOSOMAL PROTEIN S5"/>
    <property type="match status" value="1"/>
</dbReference>
<evidence type="ECO:0000256" key="2">
    <source>
        <dbReference type="ARBA" id="ARBA00022730"/>
    </source>
</evidence>
<dbReference type="FunFam" id="3.30.230.10:FF:000002">
    <property type="entry name" value="30S ribosomal protein S5"/>
    <property type="match status" value="1"/>
</dbReference>
<dbReference type="InterPro" id="IPR000851">
    <property type="entry name" value="Ribosomal_uS5"/>
</dbReference>
<dbReference type="STRING" id="1802579.A2310_06230"/>
<evidence type="ECO:0000256" key="1">
    <source>
        <dbReference type="ARBA" id="ARBA00008945"/>
    </source>
</evidence>
<dbReference type="SUPFAM" id="SSF54768">
    <property type="entry name" value="dsRNA-binding domain-like"/>
    <property type="match status" value="1"/>
</dbReference>
<proteinExistence type="inferred from homology"/>
<dbReference type="Pfam" id="PF03719">
    <property type="entry name" value="Ribosomal_S5_C"/>
    <property type="match status" value="1"/>
</dbReference>